<dbReference type="Proteomes" id="UP000287651">
    <property type="component" value="Unassembled WGS sequence"/>
</dbReference>
<comment type="caution">
    <text evidence="1">The sequence shown here is derived from an EMBL/GenBank/DDBJ whole genome shotgun (WGS) entry which is preliminary data.</text>
</comment>
<gene>
    <name evidence="1" type="ORF">B296_00054049</name>
</gene>
<dbReference type="EMBL" id="AMZH03014835">
    <property type="protein sequence ID" value="RRT46968.1"/>
    <property type="molecule type" value="Genomic_DNA"/>
</dbReference>
<name>A0A426Y5C5_ENSVE</name>
<feature type="non-terminal residue" evidence="1">
    <location>
        <position position="1"/>
    </location>
</feature>
<reference evidence="1 2" key="1">
    <citation type="journal article" date="2014" name="Agronomy (Basel)">
        <title>A Draft Genome Sequence for Ensete ventricosum, the Drought-Tolerant Tree Against Hunger.</title>
        <authorList>
            <person name="Harrison J."/>
            <person name="Moore K.A."/>
            <person name="Paszkiewicz K."/>
            <person name="Jones T."/>
            <person name="Grant M."/>
            <person name="Ambacheew D."/>
            <person name="Muzemil S."/>
            <person name="Studholme D.J."/>
        </authorList>
    </citation>
    <scope>NUCLEOTIDE SEQUENCE [LARGE SCALE GENOMIC DNA]</scope>
</reference>
<dbReference type="AlphaFoldDB" id="A0A426Y5C5"/>
<evidence type="ECO:0000313" key="1">
    <source>
        <dbReference type="EMBL" id="RRT46968.1"/>
    </source>
</evidence>
<sequence>EIEYSSFLIYPAKELCTSSKTLRRNLVEDNSCQIHSNGDWSTKSRLSASFSNRIPIENGSYVNLLKGDN</sequence>
<organism evidence="1 2">
    <name type="scientific">Ensete ventricosum</name>
    <name type="common">Abyssinian banana</name>
    <name type="synonym">Musa ensete</name>
    <dbReference type="NCBI Taxonomy" id="4639"/>
    <lineage>
        <taxon>Eukaryota</taxon>
        <taxon>Viridiplantae</taxon>
        <taxon>Streptophyta</taxon>
        <taxon>Embryophyta</taxon>
        <taxon>Tracheophyta</taxon>
        <taxon>Spermatophyta</taxon>
        <taxon>Magnoliopsida</taxon>
        <taxon>Liliopsida</taxon>
        <taxon>Zingiberales</taxon>
        <taxon>Musaceae</taxon>
        <taxon>Ensete</taxon>
    </lineage>
</organism>
<evidence type="ECO:0000313" key="2">
    <source>
        <dbReference type="Proteomes" id="UP000287651"/>
    </source>
</evidence>
<accession>A0A426Y5C5</accession>
<proteinExistence type="predicted"/>
<protein>
    <submittedName>
        <fullName evidence="1">Uncharacterized protein</fullName>
    </submittedName>
</protein>